<dbReference type="EMBL" id="CAJVQA010000572">
    <property type="protein sequence ID" value="CAG8481389.1"/>
    <property type="molecule type" value="Genomic_DNA"/>
</dbReference>
<accession>A0A9N8W8W8</accession>
<feature type="compositionally biased region" description="Basic and acidic residues" evidence="1">
    <location>
        <begin position="167"/>
        <end position="177"/>
    </location>
</feature>
<protein>
    <submittedName>
        <fullName evidence="2">10704_t:CDS:1</fullName>
    </submittedName>
</protein>
<feature type="compositionally biased region" description="Basic residues" evidence="1">
    <location>
        <begin position="7"/>
        <end position="18"/>
    </location>
</feature>
<feature type="compositionally biased region" description="Basic and acidic residues" evidence="1">
    <location>
        <begin position="19"/>
        <end position="31"/>
    </location>
</feature>
<feature type="compositionally biased region" description="Basic residues" evidence="1">
    <location>
        <begin position="152"/>
        <end position="162"/>
    </location>
</feature>
<feature type="region of interest" description="Disordered" evidence="1">
    <location>
        <begin position="1"/>
        <end position="128"/>
    </location>
</feature>
<feature type="region of interest" description="Disordered" evidence="1">
    <location>
        <begin position="145"/>
        <end position="177"/>
    </location>
</feature>
<dbReference type="AlphaFoldDB" id="A0A9N8W8W8"/>
<name>A0A9N8W8W8_9GLOM</name>
<gene>
    <name evidence="2" type="ORF">CPELLU_LOCUS1534</name>
</gene>
<sequence length="177" mass="20024">MSSLIPKRPKLLNTRAKKKDFDLSSKQEKTSIIEAETANIPYLPNSKPSKNNNQGDKNWASNIEQKEKPVGKDKQKATSFTNENNKDVTFKENTTSIPISKHGSPLKKANHKNINNATPATNHDQDITMEPLDCNKENKIEEKKFTLVTSKKNNRKENKKKTLTTSEESKKSKTENA</sequence>
<feature type="compositionally biased region" description="Polar residues" evidence="1">
    <location>
        <begin position="112"/>
        <end position="122"/>
    </location>
</feature>
<organism evidence="2 3">
    <name type="scientific">Cetraspora pellucida</name>
    <dbReference type="NCBI Taxonomy" id="1433469"/>
    <lineage>
        <taxon>Eukaryota</taxon>
        <taxon>Fungi</taxon>
        <taxon>Fungi incertae sedis</taxon>
        <taxon>Mucoromycota</taxon>
        <taxon>Glomeromycotina</taxon>
        <taxon>Glomeromycetes</taxon>
        <taxon>Diversisporales</taxon>
        <taxon>Gigasporaceae</taxon>
        <taxon>Cetraspora</taxon>
    </lineage>
</organism>
<evidence type="ECO:0000313" key="3">
    <source>
        <dbReference type="Proteomes" id="UP000789759"/>
    </source>
</evidence>
<keyword evidence="3" id="KW-1185">Reference proteome</keyword>
<feature type="compositionally biased region" description="Basic and acidic residues" evidence="1">
    <location>
        <begin position="64"/>
        <end position="76"/>
    </location>
</feature>
<comment type="caution">
    <text evidence="2">The sequence shown here is derived from an EMBL/GenBank/DDBJ whole genome shotgun (WGS) entry which is preliminary data.</text>
</comment>
<proteinExistence type="predicted"/>
<evidence type="ECO:0000313" key="2">
    <source>
        <dbReference type="EMBL" id="CAG8481389.1"/>
    </source>
</evidence>
<dbReference type="Proteomes" id="UP000789759">
    <property type="component" value="Unassembled WGS sequence"/>
</dbReference>
<reference evidence="2" key="1">
    <citation type="submission" date="2021-06" db="EMBL/GenBank/DDBJ databases">
        <authorList>
            <person name="Kallberg Y."/>
            <person name="Tangrot J."/>
            <person name="Rosling A."/>
        </authorList>
    </citation>
    <scope>NUCLEOTIDE SEQUENCE</scope>
    <source>
        <strain evidence="2">FL966</strain>
    </source>
</reference>
<feature type="compositionally biased region" description="Polar residues" evidence="1">
    <location>
        <begin position="46"/>
        <end position="63"/>
    </location>
</feature>
<evidence type="ECO:0000256" key="1">
    <source>
        <dbReference type="SAM" id="MobiDB-lite"/>
    </source>
</evidence>